<organism evidence="4 5">
    <name type="scientific">Hymenobacter psychrophilus</name>
    <dbReference type="NCBI Taxonomy" id="651662"/>
    <lineage>
        <taxon>Bacteria</taxon>
        <taxon>Pseudomonadati</taxon>
        <taxon>Bacteroidota</taxon>
        <taxon>Cytophagia</taxon>
        <taxon>Cytophagales</taxon>
        <taxon>Hymenobacteraceae</taxon>
        <taxon>Hymenobacter</taxon>
    </lineage>
</organism>
<evidence type="ECO:0000256" key="2">
    <source>
        <dbReference type="SAM" id="Phobius"/>
    </source>
</evidence>
<evidence type="ECO:0000256" key="1">
    <source>
        <dbReference type="SAM" id="MobiDB-lite"/>
    </source>
</evidence>
<feature type="region of interest" description="Disordered" evidence="1">
    <location>
        <begin position="282"/>
        <end position="312"/>
    </location>
</feature>
<keyword evidence="3" id="KW-0732">Signal</keyword>
<feature type="transmembrane region" description="Helical" evidence="2">
    <location>
        <begin position="254"/>
        <end position="277"/>
    </location>
</feature>
<protein>
    <submittedName>
        <fullName evidence="4">Uncharacterized protein</fullName>
    </submittedName>
</protein>
<dbReference type="OrthoDB" id="884784at2"/>
<feature type="signal peptide" evidence="3">
    <location>
        <begin position="1"/>
        <end position="26"/>
    </location>
</feature>
<keyword evidence="2" id="KW-1133">Transmembrane helix</keyword>
<feature type="transmembrane region" description="Helical" evidence="2">
    <location>
        <begin position="222"/>
        <end position="242"/>
    </location>
</feature>
<feature type="chain" id="PRO_5011461982" evidence="3">
    <location>
        <begin position="27"/>
        <end position="312"/>
    </location>
</feature>
<reference evidence="5" key="1">
    <citation type="submission" date="2016-10" db="EMBL/GenBank/DDBJ databases">
        <authorList>
            <person name="Varghese N."/>
            <person name="Submissions S."/>
        </authorList>
    </citation>
    <scope>NUCLEOTIDE SEQUENCE [LARGE SCALE GENOMIC DNA]</scope>
    <source>
        <strain evidence="5">CGMCC 1.8975</strain>
    </source>
</reference>
<dbReference type="AlphaFoldDB" id="A0A1H3KI48"/>
<sequence length="312" mass="33062">MTRYLFHFFGLLSLTLLLLLSPNAEAQQYPSPASRIPYVSLDSPSGFTRADTARAIRRLFRSRRGGGIGWLALGTSSILASTLPAQQSTSAGVWTPGVAAGSAFMLIGLNKRIQFRPGQEQQVLRELAATGRLAPNIARRLRGKFKVTKGIASDYNPLLAEGVAPAIAPTSAPPPSDTTQVQVAGLPQQLGTSTAPALAQEMAYSDTLRAISRLFERRRRGGGVWAGGGLSSALVLAVSLASPNADAGSVSGGGLAALLGGFVVAPVAIGIANFSAYNPQRQEEVERNYRAGQPLPKKLRDRLKKKDLQPYD</sequence>
<dbReference type="EMBL" id="FNOV01000009">
    <property type="protein sequence ID" value="SDY51455.1"/>
    <property type="molecule type" value="Genomic_DNA"/>
</dbReference>
<keyword evidence="2" id="KW-0472">Membrane</keyword>
<gene>
    <name evidence="4" type="ORF">SAMN04488069_109132</name>
</gene>
<keyword evidence="5" id="KW-1185">Reference proteome</keyword>
<accession>A0A1H3KI48</accession>
<keyword evidence="2" id="KW-0812">Transmembrane</keyword>
<feature type="transmembrane region" description="Helical" evidence="2">
    <location>
        <begin position="91"/>
        <end position="109"/>
    </location>
</feature>
<evidence type="ECO:0000313" key="5">
    <source>
        <dbReference type="Proteomes" id="UP000199249"/>
    </source>
</evidence>
<name>A0A1H3KI48_9BACT</name>
<evidence type="ECO:0000256" key="3">
    <source>
        <dbReference type="SAM" id="SignalP"/>
    </source>
</evidence>
<dbReference type="Proteomes" id="UP000199249">
    <property type="component" value="Unassembled WGS sequence"/>
</dbReference>
<proteinExistence type="predicted"/>
<evidence type="ECO:0000313" key="4">
    <source>
        <dbReference type="EMBL" id="SDY51455.1"/>
    </source>
</evidence>